<dbReference type="SUPFAM" id="SSF53474">
    <property type="entry name" value="alpha/beta-Hydrolases"/>
    <property type="match status" value="1"/>
</dbReference>
<keyword evidence="2" id="KW-1185">Reference proteome</keyword>
<evidence type="ECO:0000313" key="2">
    <source>
        <dbReference type="Proteomes" id="UP000261731"/>
    </source>
</evidence>
<protein>
    <submittedName>
        <fullName evidence="1">Lysin B</fullName>
    </submittedName>
</protein>
<sequence>MIETLICARGIGEPIKSPMLMSVVRELEYLQARKIRVLHLPWSASYGPVPNPFGESFDKALATGFEMLDDLLDDGPAVGIGFSGGAKLLGDFTRVRHPNLKAVGLIADPAMPWLTRNGNRFGITGSRNVSGLPVMWKADPKDGIPLCPSNSPLRTLADQSSAFSLGDPAAWGESMFTKLRRGQFQQVDPVRQFTMGEWLEAIKLFRGYGRGGDHTSYATRKERNGRTYTQNLAAWLNQQMGA</sequence>
<dbReference type="GeneID" id="70080481"/>
<evidence type="ECO:0000313" key="1">
    <source>
        <dbReference type="EMBL" id="AXQ64472.1"/>
    </source>
</evidence>
<gene>
    <name evidence="1" type="primary">115</name>
    <name evidence="1" type="ORF">SEA_NEVILLE_115</name>
</gene>
<dbReference type="EMBL" id="MH651182">
    <property type="protein sequence ID" value="AXQ64472.1"/>
    <property type="molecule type" value="Genomic_DNA"/>
</dbReference>
<dbReference type="Proteomes" id="UP000261731">
    <property type="component" value="Segment"/>
</dbReference>
<name>A0A385E0S7_9CAUD</name>
<reference evidence="1 2" key="1">
    <citation type="submission" date="2018-07" db="EMBL/GenBank/DDBJ databases">
        <authorList>
            <person name="Bragdon E."/>
            <person name="Orellana H."/>
            <person name="Sterchele H."/>
            <person name="Molloy S.D."/>
            <person name="Garlena R.A."/>
            <person name="Russell D.A."/>
            <person name="Pope W.H."/>
            <person name="Jacobs-Sera D."/>
            <person name="Hatfull G.F."/>
        </authorList>
    </citation>
    <scope>NUCLEOTIDE SEQUENCE [LARGE SCALE GENOMIC DNA]</scope>
</reference>
<dbReference type="KEGG" id="vg:70080481"/>
<dbReference type="InterPro" id="IPR029058">
    <property type="entry name" value="AB_hydrolase_fold"/>
</dbReference>
<proteinExistence type="predicted"/>
<dbReference type="Gene3D" id="3.40.50.1820">
    <property type="entry name" value="alpha/beta hydrolase"/>
    <property type="match status" value="1"/>
</dbReference>
<organism evidence="1 2">
    <name type="scientific">Gordonia phage Neville</name>
    <dbReference type="NCBI Taxonomy" id="2301693"/>
    <lineage>
        <taxon>Viruses</taxon>
        <taxon>Duplodnaviria</taxon>
        <taxon>Heunggongvirae</taxon>
        <taxon>Uroviricota</taxon>
        <taxon>Caudoviricetes</taxon>
        <taxon>Deeyouvirinae</taxon>
        <taxon>Nevillevirus</taxon>
        <taxon>Nevillevirus neville</taxon>
    </lineage>
</organism>
<accession>A0A385E0S7</accession>
<dbReference type="RefSeq" id="YP_010245964.1">
    <property type="nucleotide sequence ID" value="NC_060131.1"/>
</dbReference>